<dbReference type="Gene3D" id="3.90.226.10">
    <property type="entry name" value="2-enoyl-CoA Hydratase, Chain A, domain 1"/>
    <property type="match status" value="1"/>
</dbReference>
<dbReference type="InterPro" id="IPR014748">
    <property type="entry name" value="Enoyl-CoA_hydra_C"/>
</dbReference>
<evidence type="ECO:0000256" key="3">
    <source>
        <dbReference type="ARBA" id="ARBA00022946"/>
    </source>
</evidence>
<keyword evidence="4" id="KW-0443">Lipid metabolism</keyword>
<dbReference type="Gene3D" id="1.10.12.10">
    <property type="entry name" value="Lyase 2-enoyl-coa Hydratase, Chain A, domain 2"/>
    <property type="match status" value="1"/>
</dbReference>
<accession>A0A520MZA9</accession>
<name>A0A520MZA9_9GAMM</name>
<evidence type="ECO:0000256" key="5">
    <source>
        <dbReference type="ARBA" id="ARBA00037410"/>
    </source>
</evidence>
<evidence type="ECO:0000313" key="7">
    <source>
        <dbReference type="EMBL" id="RZO26513.1"/>
    </source>
</evidence>
<evidence type="ECO:0000313" key="8">
    <source>
        <dbReference type="Proteomes" id="UP000319384"/>
    </source>
</evidence>
<evidence type="ECO:0000256" key="1">
    <source>
        <dbReference type="ARBA" id="ARBA00005254"/>
    </source>
</evidence>
<dbReference type="Proteomes" id="UP000319384">
    <property type="component" value="Unassembled WGS sequence"/>
</dbReference>
<dbReference type="InterPro" id="IPR052377">
    <property type="entry name" value="Mitochondrial_ECH-domain"/>
</dbReference>
<evidence type="ECO:0000256" key="2">
    <source>
        <dbReference type="ARBA" id="ARBA00022832"/>
    </source>
</evidence>
<dbReference type="AlphaFoldDB" id="A0A520MZA9"/>
<keyword evidence="7" id="KW-0456">Lyase</keyword>
<dbReference type="NCBIfam" id="NF006008">
    <property type="entry name" value="PRK08139.1"/>
    <property type="match status" value="1"/>
</dbReference>
<dbReference type="InterPro" id="IPR029045">
    <property type="entry name" value="ClpP/crotonase-like_dom_sf"/>
</dbReference>
<dbReference type="GO" id="GO:0006631">
    <property type="term" value="P:fatty acid metabolic process"/>
    <property type="evidence" value="ECO:0007669"/>
    <property type="project" value="UniProtKB-KW"/>
</dbReference>
<comment type="similarity">
    <text evidence="1">Belongs to the enoyl-CoA hydratase/isomerase family.</text>
</comment>
<dbReference type="InterPro" id="IPR001753">
    <property type="entry name" value="Enoyl-CoA_hydra/iso"/>
</dbReference>
<dbReference type="EMBL" id="SHBH01000011">
    <property type="protein sequence ID" value="RZO26513.1"/>
    <property type="molecule type" value="Genomic_DNA"/>
</dbReference>
<keyword evidence="2" id="KW-0276">Fatty acid metabolism</keyword>
<dbReference type="PANTHER" id="PTHR43602">
    <property type="match status" value="1"/>
</dbReference>
<reference evidence="7 8" key="1">
    <citation type="submission" date="2019-02" db="EMBL/GenBank/DDBJ databases">
        <title>Prokaryotic population dynamics and viral predation in marine succession experiment using metagenomics: the confinement effect.</title>
        <authorList>
            <person name="Haro-Moreno J.M."/>
            <person name="Rodriguez-Valera F."/>
            <person name="Lopez-Perez M."/>
        </authorList>
    </citation>
    <scope>NUCLEOTIDE SEQUENCE [LARGE SCALE GENOMIC DNA]</scope>
    <source>
        <strain evidence="7">MED-G162</strain>
    </source>
</reference>
<comment type="caution">
    <text evidence="7">The sequence shown here is derived from an EMBL/GenBank/DDBJ whole genome shotgun (WGS) entry which is preliminary data.</text>
</comment>
<protein>
    <recommendedName>
        <fullName evidence="6">Enoyl-CoA hydratase domain-containing protein 3, mitochondrial</fullName>
    </recommendedName>
</protein>
<evidence type="ECO:0000256" key="6">
    <source>
        <dbReference type="ARBA" id="ARBA00040545"/>
    </source>
</evidence>
<dbReference type="CDD" id="cd06558">
    <property type="entry name" value="crotonase-like"/>
    <property type="match status" value="1"/>
</dbReference>
<gene>
    <name evidence="7" type="ORF">EVA95_02015</name>
</gene>
<organism evidence="7 8">
    <name type="scientific">SAR86 cluster bacterium</name>
    <dbReference type="NCBI Taxonomy" id="2030880"/>
    <lineage>
        <taxon>Bacteria</taxon>
        <taxon>Pseudomonadati</taxon>
        <taxon>Pseudomonadota</taxon>
        <taxon>Gammaproteobacteria</taxon>
        <taxon>SAR86 cluster</taxon>
    </lineage>
</organism>
<evidence type="ECO:0000256" key="4">
    <source>
        <dbReference type="ARBA" id="ARBA00023098"/>
    </source>
</evidence>
<dbReference type="GO" id="GO:0016836">
    <property type="term" value="F:hydro-lyase activity"/>
    <property type="evidence" value="ECO:0007669"/>
    <property type="project" value="TreeGrafter"/>
</dbReference>
<proteinExistence type="inferred from homology"/>
<sequence>MNLKQKDILKKEVLDKGILKLTLDDPKNKNSLSQNMMQELLNEFKTAAKDKNTKVIIIAATGNVFCSGHNLKEITEARKNSDKGKSFYEKLFNLCSALMQSIVNCPKPVIAEINGIATAAGCQLVASCDLAVSSNSSKFATPGVNIGLFCSTPMVALSRNVNKKEAMKMLLTGDMINAEYAKKISLINDHVDDSELESSVIELASKIADKSSTTIKIGKKAFYRQYELSLSDAYEYTSKVMIENALNEDAKEGIDSFLTKKKPNWKEN</sequence>
<dbReference type="Pfam" id="PF00378">
    <property type="entry name" value="ECH_1"/>
    <property type="match status" value="1"/>
</dbReference>
<dbReference type="PANTHER" id="PTHR43602:SF1">
    <property type="entry name" value="ENOYL-COA HYDRATASE DOMAIN-CONTAINING PROTEIN 3, MITOCHONDRIAL"/>
    <property type="match status" value="1"/>
</dbReference>
<keyword evidence="3" id="KW-0809">Transit peptide</keyword>
<dbReference type="SUPFAM" id="SSF52096">
    <property type="entry name" value="ClpP/crotonase"/>
    <property type="match status" value="1"/>
</dbReference>
<comment type="function">
    <text evidence="5">May play a role in fatty acid biosynthesis and insulin sensitivity.</text>
</comment>